<organism evidence="6">
    <name type="scientific">Rosellinia necatrix</name>
    <name type="common">White root-rot fungus</name>
    <dbReference type="NCBI Taxonomy" id="77044"/>
    <lineage>
        <taxon>Eukaryota</taxon>
        <taxon>Fungi</taxon>
        <taxon>Dikarya</taxon>
        <taxon>Ascomycota</taxon>
        <taxon>Pezizomycotina</taxon>
        <taxon>Sordariomycetes</taxon>
        <taxon>Xylariomycetidae</taxon>
        <taxon>Xylariales</taxon>
        <taxon>Xylariaceae</taxon>
        <taxon>Rosellinia</taxon>
    </lineage>
</organism>
<accession>A0A1W2TFX5</accession>
<dbReference type="PROSITE" id="PS50075">
    <property type="entry name" value="CARRIER"/>
    <property type="match status" value="2"/>
</dbReference>
<dbReference type="Pfam" id="PF00668">
    <property type="entry name" value="Condensation"/>
    <property type="match status" value="2"/>
</dbReference>
<dbReference type="FunFam" id="3.40.50.12780:FF:000014">
    <property type="entry name" value="Nonribosomal peptide synthetase 1"/>
    <property type="match status" value="1"/>
</dbReference>
<dbReference type="InterPro" id="IPR009081">
    <property type="entry name" value="PP-bd_ACP"/>
</dbReference>
<dbReference type="Gene3D" id="3.30.559.10">
    <property type="entry name" value="Chloramphenicol acetyltransferase-like domain"/>
    <property type="match status" value="2"/>
</dbReference>
<dbReference type="InterPro" id="IPR020845">
    <property type="entry name" value="AMP-binding_CS"/>
</dbReference>
<dbReference type="GO" id="GO:0031177">
    <property type="term" value="F:phosphopantetheine binding"/>
    <property type="evidence" value="ECO:0007669"/>
    <property type="project" value="InterPro"/>
</dbReference>
<gene>
    <name evidence="6" type="ORF">SAMD00023353_2401350</name>
</gene>
<dbReference type="InterPro" id="IPR042099">
    <property type="entry name" value="ANL_N_sf"/>
</dbReference>
<keyword evidence="1" id="KW-0596">Phosphopantetheine</keyword>
<dbReference type="InterPro" id="IPR023213">
    <property type="entry name" value="CAT-like_dom_sf"/>
</dbReference>
<dbReference type="FunFam" id="3.30.559.30:FF:000003">
    <property type="entry name" value="Nonribosomal peptide synthase SidD"/>
    <property type="match status" value="1"/>
</dbReference>
<dbReference type="Pfam" id="PF00550">
    <property type="entry name" value="PP-binding"/>
    <property type="match status" value="2"/>
</dbReference>
<dbReference type="PROSITE" id="PS00455">
    <property type="entry name" value="AMP_BINDING"/>
    <property type="match status" value="1"/>
</dbReference>
<dbReference type="GO" id="GO:0044550">
    <property type="term" value="P:secondary metabolite biosynthetic process"/>
    <property type="evidence" value="ECO:0007669"/>
    <property type="project" value="TreeGrafter"/>
</dbReference>
<dbReference type="Gene3D" id="3.30.300.30">
    <property type="match status" value="1"/>
</dbReference>
<dbReference type="InterPro" id="IPR001242">
    <property type="entry name" value="Condensation_dom"/>
</dbReference>
<evidence type="ECO:0000313" key="7">
    <source>
        <dbReference type="Proteomes" id="UP000054516"/>
    </source>
</evidence>
<dbReference type="Pfam" id="PF00501">
    <property type="entry name" value="AMP-binding"/>
    <property type="match status" value="1"/>
</dbReference>
<evidence type="ECO:0000256" key="4">
    <source>
        <dbReference type="ARBA" id="ARBA00029454"/>
    </source>
</evidence>
<evidence type="ECO:0000256" key="3">
    <source>
        <dbReference type="ARBA" id="ARBA00022598"/>
    </source>
</evidence>
<dbReference type="InterPro" id="IPR010071">
    <property type="entry name" value="AA_adenyl_dom"/>
</dbReference>
<dbReference type="Gene3D" id="1.10.1200.10">
    <property type="entry name" value="ACP-like"/>
    <property type="match status" value="2"/>
</dbReference>
<keyword evidence="7" id="KW-1185">Reference proteome</keyword>
<comment type="similarity">
    <text evidence="4">Belongs to the NRP synthetase family.</text>
</comment>
<evidence type="ECO:0000313" key="6">
    <source>
        <dbReference type="EMBL" id="GAP86978.2"/>
    </source>
</evidence>
<evidence type="ECO:0000256" key="2">
    <source>
        <dbReference type="ARBA" id="ARBA00022553"/>
    </source>
</evidence>
<dbReference type="InterPro" id="IPR000873">
    <property type="entry name" value="AMP-dep_synth/lig_dom"/>
</dbReference>
<dbReference type="InterPro" id="IPR006162">
    <property type="entry name" value="Ppantetheine_attach_site"/>
</dbReference>
<dbReference type="EMBL" id="DF977469">
    <property type="protein sequence ID" value="GAP86978.2"/>
    <property type="molecule type" value="Genomic_DNA"/>
</dbReference>
<sequence length="1790" mass="194608">MASQAIAGGYRDFSVTDEADSASHLSTPPTDIEGDGLATEQLEQIWNWNSPVPPALNTCMHEMIKEQAQKTPGAYAIESWDGNFTYHEVDSLSDQFAAKLVIEGVAPGTNVPLCFEKSRWTAIAVLAVMKAGGTFALTDPSQPEGRLRTIVEQTNTTVLITSKLQEDLGSRIAPDAIRLTLTSELLQNIETPSELPKVPSGTNLYIQFTSGSTGKPKGVLISHANYTSGAVPRAEAVGYKLHSRVLDFASYAFDVCIDCMLCTLSVGGCLCIPSDADRVNDLSGAIRKMNVNMAHMTPSVARVLEPDIIPSLEVLGLGGEAISAGDSAIWSKTTKVVNAYGPSECTVGCTINSDVGAESHKPHISIGRGVGASTWIVEPTNHEQLVPVGAVGELLIEGPIVGPGYLNEPEKTAEVFVDNPKWLLAGSPTHPGRKGRLYKTGDLVRYDTDGTILFVGRADQQVKLRGQRIELAEIEYHMRDKLPPGTRIAIEVIKPGGPSGEPTLVAFIAERAGLVPESESLLGSHSSQVQDGLINMSSLLSKDLPVYMIPVAYIPLEVMPLLVSAKTDRKRLRELGSSLSRKDIAGYAVAATIRREPSSAMEIKLAQIWRVILGGADIDISAHDNFFAIGGDSLRAMKLVAHARTQDISLTVAEIFSNPVLSDMALVAKTDLQQGAVEIPPFSLIGAQWTEDAARTECAAFCDIEADRIEDVYPCTPLQEALMALSAKISEAYVAQRVVELADGAAAKGLLEAFRNASIDNPILRTRIVQVPEHGLMQVVIKDDFAYEPTPEQSLTEYLENDRKIPVGLGRPLVRYGVVCEEGPKGKSYFVLTMHHALYDGWCMPLVVDRVNRAYDGGLTERPAQFKHFIKYLLEMDRGESEKYWREHLAGATSEQFPALPWPDYQQQADSLLEHFVPTEKLTTGTTIATIIRGAWALLVSKYTASNDVVFGETLTGRNAPIPGVEEIEGPMIATVPVRVVVDPDATIAEYLQAIHDQSVAGIPHEHFGLQHIRRLSPDAREACELRTGIVMHPSTDVDEAAGKDGAKPADGFVPAGDTEAAQEALKFNTYALMLVCSLDPKGFLIMASFDSKTVTSLRMNKILTQLGRLTQQFIENPNLQCGQLELVSEEDTNELAQLSRTGGSSLVGSPLLPPGCAVTETWIVDPLQTERLVPIGAIGELLVRSTGDLQMEHAKGPPNASTALEGSLYRTGRLAKYVDDGKIVLVEESRRRTSKPNSQQKLVAVSSAKQKVLRQIWGRILAINEEEIGLNDSFFQLGGDSIGSMKLVSELRAKGMELTVPDIFKYRTLYEMAKIIKERNAVASEIPPLDVTPFSLLDVDDAEAYVAETIRPMLPQGESLQILDVLPTRPLQEVAVRGTTQLPRYSARYELFHLSGGAVDKPRLFRSCRALVARNEILRTVFVEDAGRCYGVVLESLAVAIDEYDVEGDPGAFARELCGLDIQTRMPLGSAFVKFFFIQGGSGGGEGEGEKKEEEEHSCLVIRISHAQYDEICLAGLLRQLAALYEGRPTADAAPFSAFVYHTVRTGLPRSAPYWRELLRGSTGPTALRPPSLPSLPPLTSRAPAAVARTLDIAARSRDVTVATLPTAAWALCLARRLGARDVVFGEVVSGRNTDLPGPGGADAVMGPTWQYVPVRVRFGDRWTAADLLAHVQHQHVAGALHECTGLPEIVRDPGIAWGEGVDWFDSVVHQDVYHVETLALGPAACRLETVYPHPEPLREWKVQAFVKGDGLTLEIVTFEDWIGVAAELLDELEDIMSLLVERPGELLF</sequence>
<dbReference type="CDD" id="cd05918">
    <property type="entry name" value="A_NRPS_SidN3_like"/>
    <property type="match status" value="1"/>
</dbReference>
<dbReference type="SUPFAM" id="SSF56801">
    <property type="entry name" value="Acetyl-CoA synthetase-like"/>
    <property type="match status" value="2"/>
</dbReference>
<dbReference type="SMART" id="SM00823">
    <property type="entry name" value="PKS_PP"/>
    <property type="match status" value="2"/>
</dbReference>
<dbReference type="SUPFAM" id="SSF52777">
    <property type="entry name" value="CoA-dependent acyltransferases"/>
    <property type="match status" value="4"/>
</dbReference>
<dbReference type="InterPro" id="IPR036736">
    <property type="entry name" value="ACP-like_sf"/>
</dbReference>
<dbReference type="CDD" id="cd19545">
    <property type="entry name" value="FUM14_C_NRPS-like"/>
    <property type="match status" value="1"/>
</dbReference>
<proteinExistence type="inferred from homology"/>
<dbReference type="FunFam" id="3.30.300.30:FF:000015">
    <property type="entry name" value="Nonribosomal peptide synthase SidD"/>
    <property type="match status" value="1"/>
</dbReference>
<dbReference type="CDD" id="cd19542">
    <property type="entry name" value="CT_NRPS-like"/>
    <property type="match status" value="1"/>
</dbReference>
<dbReference type="PANTHER" id="PTHR45527:SF3">
    <property type="entry name" value="SIDEROPHORE SYNTHETASE (EUROFUNG)"/>
    <property type="match status" value="1"/>
</dbReference>
<feature type="domain" description="Carrier" evidence="5">
    <location>
        <begin position="1245"/>
        <end position="1321"/>
    </location>
</feature>
<dbReference type="Gene3D" id="3.30.559.30">
    <property type="entry name" value="Nonribosomal peptide synthetase, condensation domain"/>
    <property type="match status" value="2"/>
</dbReference>
<dbReference type="Gene3D" id="2.30.38.10">
    <property type="entry name" value="Luciferase, Domain 3"/>
    <property type="match status" value="1"/>
</dbReference>
<keyword evidence="2" id="KW-0597">Phosphoprotein</keyword>
<dbReference type="FunFam" id="1.10.1200.10:FF:000005">
    <property type="entry name" value="Nonribosomal peptide synthetase 1"/>
    <property type="match status" value="2"/>
</dbReference>
<dbReference type="GO" id="GO:0016874">
    <property type="term" value="F:ligase activity"/>
    <property type="evidence" value="ECO:0007669"/>
    <property type="project" value="UniProtKB-KW"/>
</dbReference>
<dbReference type="InterPro" id="IPR045851">
    <property type="entry name" value="AMP-bd_C_sf"/>
</dbReference>
<dbReference type="SUPFAM" id="SSF47336">
    <property type="entry name" value="ACP-like"/>
    <property type="match status" value="2"/>
</dbReference>
<dbReference type="PANTHER" id="PTHR45527">
    <property type="entry name" value="NONRIBOSOMAL PEPTIDE SYNTHETASE"/>
    <property type="match status" value="1"/>
</dbReference>
<reference evidence="6" key="1">
    <citation type="submission" date="2016-03" db="EMBL/GenBank/DDBJ databases">
        <title>Draft genome sequence of Rosellinia necatrix.</title>
        <authorList>
            <person name="Kanematsu S."/>
        </authorList>
    </citation>
    <scope>NUCLEOTIDE SEQUENCE [LARGE SCALE GENOMIC DNA]</scope>
    <source>
        <strain evidence="6">W97</strain>
    </source>
</reference>
<dbReference type="Gene3D" id="3.40.50.12780">
    <property type="entry name" value="N-terminal domain of ligase-like"/>
    <property type="match status" value="1"/>
</dbReference>
<protein>
    <submittedName>
        <fullName evidence="6">Putative peptide synthetase</fullName>
    </submittedName>
</protein>
<dbReference type="GO" id="GO:0043041">
    <property type="term" value="P:amino acid activation for nonribosomal peptide biosynthetic process"/>
    <property type="evidence" value="ECO:0007669"/>
    <property type="project" value="TreeGrafter"/>
</dbReference>
<evidence type="ECO:0000259" key="5">
    <source>
        <dbReference type="PROSITE" id="PS50075"/>
    </source>
</evidence>
<dbReference type="NCBIfam" id="TIGR01733">
    <property type="entry name" value="AA-adenyl-dom"/>
    <property type="match status" value="1"/>
</dbReference>
<keyword evidence="3" id="KW-0436">Ligase</keyword>
<dbReference type="GO" id="GO:0005737">
    <property type="term" value="C:cytoplasm"/>
    <property type="evidence" value="ECO:0007669"/>
    <property type="project" value="TreeGrafter"/>
</dbReference>
<dbReference type="OrthoDB" id="416786at2759"/>
<dbReference type="InterPro" id="IPR020806">
    <property type="entry name" value="PKS_PP-bd"/>
</dbReference>
<evidence type="ECO:0000256" key="1">
    <source>
        <dbReference type="ARBA" id="ARBA00022450"/>
    </source>
</evidence>
<name>A0A1W2TFX5_ROSNE</name>
<dbReference type="OMA" id="WQYVPVR"/>
<dbReference type="STRING" id="77044.A0A1W2TFX5"/>
<feature type="domain" description="Carrier" evidence="5">
    <location>
        <begin position="596"/>
        <end position="672"/>
    </location>
</feature>
<dbReference type="Proteomes" id="UP000054516">
    <property type="component" value="Unassembled WGS sequence"/>
</dbReference>
<dbReference type="PROSITE" id="PS00012">
    <property type="entry name" value="PHOSPHOPANTETHEINE"/>
    <property type="match status" value="2"/>
</dbReference>